<evidence type="ECO:0000256" key="5">
    <source>
        <dbReference type="ARBA" id="ARBA00023004"/>
    </source>
</evidence>
<dbReference type="GO" id="GO:0051539">
    <property type="term" value="F:4 iron, 4 sulfur cluster binding"/>
    <property type="evidence" value="ECO:0007669"/>
    <property type="project" value="UniProtKB-UniRule"/>
</dbReference>
<evidence type="ECO:0000313" key="10">
    <source>
        <dbReference type="EMBL" id="SFI18235.1"/>
    </source>
</evidence>
<keyword evidence="1 8" id="KW-0004">4Fe-4S</keyword>
<protein>
    <recommendedName>
        <fullName evidence="8">7-carboxy-7-deazaguanine synthase</fullName>
        <shortName evidence="8">CDG synthase</shortName>
        <ecNumber evidence="8">4.3.99.3</ecNumber>
    </recommendedName>
    <alternativeName>
        <fullName evidence="8">Queuosine biosynthesis protein QueE</fullName>
    </alternativeName>
</protein>
<dbReference type="EMBL" id="FOQD01000006">
    <property type="protein sequence ID" value="SFI18235.1"/>
    <property type="molecule type" value="Genomic_DNA"/>
</dbReference>
<comment type="cofactor">
    <cofactor evidence="8">
        <name>S-adenosyl-L-methionine</name>
        <dbReference type="ChEBI" id="CHEBI:59789"/>
    </cofactor>
    <text evidence="8">Binds 1 S-adenosyl-L-methionine per subunit.</text>
</comment>
<dbReference type="InterPro" id="IPR024924">
    <property type="entry name" value="7-CO-7-deazaguanine_synth-like"/>
</dbReference>
<feature type="binding site" evidence="8">
    <location>
        <position position="33"/>
    </location>
    <ligand>
        <name>[4Fe-4S] cluster</name>
        <dbReference type="ChEBI" id="CHEBI:49883"/>
        <note>4Fe-4S-S-AdoMet</note>
    </ligand>
</feature>
<dbReference type="HAMAP" id="MF_00917">
    <property type="entry name" value="QueE"/>
    <property type="match status" value="1"/>
</dbReference>
<dbReference type="OrthoDB" id="9792276at2"/>
<dbReference type="PANTHER" id="PTHR42836:SF1">
    <property type="entry name" value="7-CARBOXY-7-DEAZAGUANINE SYNTHASE"/>
    <property type="match status" value="1"/>
</dbReference>
<accession>A0A1I3G430</accession>
<keyword evidence="5 8" id="KW-0408">Iron</keyword>
<dbReference type="AlphaFoldDB" id="A0A1I3G430"/>
<comment type="caution">
    <text evidence="8">Lacks conserved residue(s) required for the propagation of feature annotation.</text>
</comment>
<dbReference type="InterPro" id="IPR058240">
    <property type="entry name" value="rSAM_sf"/>
</dbReference>
<feature type="binding site" evidence="8">
    <location>
        <position position="29"/>
    </location>
    <ligand>
        <name>[4Fe-4S] cluster</name>
        <dbReference type="ChEBI" id="CHEBI:49883"/>
        <note>4Fe-4S-S-AdoMet</note>
    </ligand>
</feature>
<gene>
    <name evidence="8" type="primary">queE</name>
    <name evidence="10" type="ORF">SAMN05421753_106172</name>
</gene>
<evidence type="ECO:0000256" key="8">
    <source>
        <dbReference type="HAMAP-Rule" id="MF_00917"/>
    </source>
</evidence>
<dbReference type="STRING" id="1576369.SAMN05421753_106172"/>
<dbReference type="GO" id="GO:0000287">
    <property type="term" value="F:magnesium ion binding"/>
    <property type="evidence" value="ECO:0007669"/>
    <property type="project" value="UniProtKB-UniRule"/>
</dbReference>
<evidence type="ECO:0000256" key="2">
    <source>
        <dbReference type="ARBA" id="ARBA00022691"/>
    </source>
</evidence>
<dbReference type="Pfam" id="PF04055">
    <property type="entry name" value="Radical_SAM"/>
    <property type="match status" value="1"/>
</dbReference>
<keyword evidence="6 8" id="KW-0411">Iron-sulfur</keyword>
<dbReference type="GO" id="GO:0016840">
    <property type="term" value="F:carbon-nitrogen lyase activity"/>
    <property type="evidence" value="ECO:0007669"/>
    <property type="project" value="UniProtKB-UniRule"/>
</dbReference>
<dbReference type="InterPro" id="IPR007197">
    <property type="entry name" value="rSAM"/>
</dbReference>
<evidence type="ECO:0000256" key="1">
    <source>
        <dbReference type="ARBA" id="ARBA00022485"/>
    </source>
</evidence>
<comment type="subunit">
    <text evidence="8">Homodimer.</text>
</comment>
<keyword evidence="4 8" id="KW-0460">Magnesium</keyword>
<keyword evidence="11" id="KW-1185">Reference proteome</keyword>
<keyword evidence="8" id="KW-0671">Queuosine biosynthesis</keyword>
<dbReference type="PANTHER" id="PTHR42836">
    <property type="entry name" value="7-CARBOXY-7-DEAZAGUANINE SYNTHASE"/>
    <property type="match status" value="1"/>
</dbReference>
<keyword evidence="2 8" id="KW-0949">S-adenosyl-L-methionine</keyword>
<comment type="similarity">
    <text evidence="8">Belongs to the radical SAM superfamily. 7-carboxy-7-deazaguanine synthase family.</text>
</comment>
<feature type="binding site" evidence="8">
    <location>
        <position position="70"/>
    </location>
    <ligand>
        <name>substrate</name>
    </ligand>
</feature>
<dbReference type="SFLD" id="SFLDS00029">
    <property type="entry name" value="Radical_SAM"/>
    <property type="match status" value="1"/>
</dbReference>
<dbReference type="PIRSF" id="PIRSF000370">
    <property type="entry name" value="QueE"/>
    <property type="match status" value="1"/>
</dbReference>
<feature type="domain" description="Radical SAM core" evidence="9">
    <location>
        <begin position="16"/>
        <end position="221"/>
    </location>
</feature>
<evidence type="ECO:0000256" key="7">
    <source>
        <dbReference type="ARBA" id="ARBA00023239"/>
    </source>
</evidence>
<name>A0A1I3G430_9PLAN</name>
<reference evidence="11" key="1">
    <citation type="submission" date="2016-10" db="EMBL/GenBank/DDBJ databases">
        <authorList>
            <person name="Varghese N."/>
            <person name="Submissions S."/>
        </authorList>
    </citation>
    <scope>NUCLEOTIDE SEQUENCE [LARGE SCALE GENOMIC DNA]</scope>
    <source>
        <strain evidence="11">DSM 26348</strain>
    </source>
</reference>
<dbReference type="GO" id="GO:1904047">
    <property type="term" value="F:S-adenosyl-L-methionine binding"/>
    <property type="evidence" value="ECO:0007669"/>
    <property type="project" value="UniProtKB-UniRule"/>
</dbReference>
<dbReference type="PROSITE" id="PS51918">
    <property type="entry name" value="RADICAL_SAM"/>
    <property type="match status" value="1"/>
</dbReference>
<comment type="cofactor">
    <cofactor evidence="8">
        <name>Mg(2+)</name>
        <dbReference type="ChEBI" id="CHEBI:18420"/>
    </cofactor>
</comment>
<evidence type="ECO:0000313" key="11">
    <source>
        <dbReference type="Proteomes" id="UP000199518"/>
    </source>
</evidence>
<comment type="pathway">
    <text evidence="8">Purine metabolism; 7-cyano-7-deazaguanine biosynthesis.</text>
</comment>
<comment type="cofactor">
    <cofactor evidence="8">
        <name>[4Fe-4S] cluster</name>
        <dbReference type="ChEBI" id="CHEBI:49883"/>
    </cofactor>
    <text evidence="8">Binds 1 [4Fe-4S] cluster. The cluster is coordinated with 3 cysteines and an exchangeable S-adenosyl-L-methionine.</text>
</comment>
<dbReference type="EC" id="4.3.99.3" evidence="8"/>
<dbReference type="GO" id="GO:0008616">
    <property type="term" value="P:tRNA queuosine(34) biosynthetic process"/>
    <property type="evidence" value="ECO:0007669"/>
    <property type="project" value="UniProtKB-UniRule"/>
</dbReference>
<feature type="binding site" evidence="8">
    <location>
        <begin position="10"/>
        <end position="12"/>
    </location>
    <ligand>
        <name>substrate</name>
    </ligand>
</feature>
<feature type="binding site" evidence="8">
    <location>
        <position position="36"/>
    </location>
    <ligand>
        <name>[4Fe-4S] cluster</name>
        <dbReference type="ChEBI" id="CHEBI:49883"/>
        <note>4Fe-4S-S-AdoMet</note>
    </ligand>
</feature>
<dbReference type="Proteomes" id="UP000199518">
    <property type="component" value="Unassembled WGS sequence"/>
</dbReference>
<feature type="binding site" evidence="8">
    <location>
        <position position="38"/>
    </location>
    <ligand>
        <name>Mg(2+)</name>
        <dbReference type="ChEBI" id="CHEBI:18420"/>
    </ligand>
</feature>
<feature type="binding site" evidence="8">
    <location>
        <begin position="114"/>
        <end position="116"/>
    </location>
    <ligand>
        <name>S-adenosyl-L-methionine</name>
        <dbReference type="ChEBI" id="CHEBI:59789"/>
    </ligand>
</feature>
<dbReference type="CDD" id="cd01335">
    <property type="entry name" value="Radical_SAM"/>
    <property type="match status" value="1"/>
</dbReference>
<keyword evidence="7 8" id="KW-0456">Lyase</keyword>
<feature type="binding site" evidence="8">
    <location>
        <position position="25"/>
    </location>
    <ligand>
        <name>substrate</name>
    </ligand>
</feature>
<dbReference type="InterPro" id="IPR013785">
    <property type="entry name" value="Aldolase_TIM"/>
</dbReference>
<proteinExistence type="inferred from homology"/>
<evidence type="ECO:0000256" key="4">
    <source>
        <dbReference type="ARBA" id="ARBA00022842"/>
    </source>
</evidence>
<keyword evidence="3 8" id="KW-0479">Metal-binding</keyword>
<comment type="function">
    <text evidence="8">Catalyzes the complex heterocyclic radical-mediated conversion of 6-carboxy-5,6,7,8-tetrahydropterin (CPH4) to 7-carboxy-7-deazaguanine (CDG), a step common to the biosynthetic pathways of all 7-deazapurine-containing compounds.</text>
</comment>
<comment type="catalytic activity">
    <reaction evidence="8">
        <text>6-carboxy-5,6,7,8-tetrahydropterin + H(+) = 7-carboxy-7-carbaguanine + NH4(+)</text>
        <dbReference type="Rhea" id="RHEA:27974"/>
        <dbReference type="ChEBI" id="CHEBI:15378"/>
        <dbReference type="ChEBI" id="CHEBI:28938"/>
        <dbReference type="ChEBI" id="CHEBI:61032"/>
        <dbReference type="ChEBI" id="CHEBI:61036"/>
        <dbReference type="EC" id="4.3.99.3"/>
    </reaction>
</comment>
<dbReference type="Gene3D" id="3.20.20.70">
    <property type="entry name" value="Aldolase class I"/>
    <property type="match status" value="1"/>
</dbReference>
<evidence type="ECO:0000259" key="9">
    <source>
        <dbReference type="PROSITE" id="PS51918"/>
    </source>
</evidence>
<feature type="binding site" evidence="8">
    <location>
        <position position="72"/>
    </location>
    <ligand>
        <name>S-adenosyl-L-methionine</name>
        <dbReference type="ChEBI" id="CHEBI:59789"/>
    </ligand>
</feature>
<organism evidence="10 11">
    <name type="scientific">Planctomicrobium piriforme</name>
    <dbReference type="NCBI Taxonomy" id="1576369"/>
    <lineage>
        <taxon>Bacteria</taxon>
        <taxon>Pseudomonadati</taxon>
        <taxon>Planctomycetota</taxon>
        <taxon>Planctomycetia</taxon>
        <taxon>Planctomycetales</taxon>
        <taxon>Planctomycetaceae</taxon>
        <taxon>Planctomicrobium</taxon>
    </lineage>
</organism>
<sequence>MWISEVFESVQGEGRYVGVPSGFIRTSGCNLRCVFCDTPYTSWQPEGREQSLEQLLEQTGAMTCGHMVLTGGEPLLTPEIVPLSRELKDRGFVITIETAGTVFRPATADLMSISPKLTNSTPTGTNWEERHDARRHRPDVIRRLTTEYDYQLKFVIDRIEDLAEVDAYLAEFEHVVPEKVYLMPQGTDLVVLQPKMAWLQTEADRRGWQVTPRLHIELFGNSRGT</sequence>
<dbReference type="SUPFAM" id="SSF102114">
    <property type="entry name" value="Radical SAM enzymes"/>
    <property type="match status" value="1"/>
</dbReference>
<evidence type="ECO:0000256" key="3">
    <source>
        <dbReference type="ARBA" id="ARBA00022723"/>
    </source>
</evidence>
<dbReference type="UniPathway" id="UPA00391"/>
<dbReference type="RefSeq" id="WP_092049593.1">
    <property type="nucleotide sequence ID" value="NZ_FOQD01000006.1"/>
</dbReference>
<evidence type="ECO:0000256" key="6">
    <source>
        <dbReference type="ARBA" id="ARBA00023014"/>
    </source>
</evidence>
<feature type="binding site" evidence="8">
    <location>
        <begin position="35"/>
        <end position="37"/>
    </location>
    <ligand>
        <name>S-adenosyl-L-methionine</name>
        <dbReference type="ChEBI" id="CHEBI:59789"/>
    </ligand>
</feature>